<dbReference type="EMBL" id="JAHXZJ010001119">
    <property type="protein sequence ID" value="KAH0553906.1"/>
    <property type="molecule type" value="Genomic_DNA"/>
</dbReference>
<organism evidence="2 3">
    <name type="scientific">Cotesia glomerata</name>
    <name type="common">Lepidopteran parasitic wasp</name>
    <name type="synonym">Apanteles glomeratus</name>
    <dbReference type="NCBI Taxonomy" id="32391"/>
    <lineage>
        <taxon>Eukaryota</taxon>
        <taxon>Metazoa</taxon>
        <taxon>Ecdysozoa</taxon>
        <taxon>Arthropoda</taxon>
        <taxon>Hexapoda</taxon>
        <taxon>Insecta</taxon>
        <taxon>Pterygota</taxon>
        <taxon>Neoptera</taxon>
        <taxon>Endopterygota</taxon>
        <taxon>Hymenoptera</taxon>
        <taxon>Apocrita</taxon>
        <taxon>Ichneumonoidea</taxon>
        <taxon>Braconidae</taxon>
        <taxon>Microgastrinae</taxon>
        <taxon>Cotesia</taxon>
    </lineage>
</organism>
<reference evidence="2 3" key="1">
    <citation type="journal article" date="2021" name="J. Hered.">
        <title>A chromosome-level genome assembly of the parasitoid wasp, Cotesia glomerata (Hymenoptera: Braconidae).</title>
        <authorList>
            <person name="Pinto B.J."/>
            <person name="Weis J.J."/>
            <person name="Gamble T."/>
            <person name="Ode P.J."/>
            <person name="Paul R."/>
            <person name="Zaspel J.M."/>
        </authorList>
    </citation>
    <scope>NUCLEOTIDE SEQUENCE [LARGE SCALE GENOMIC DNA]</scope>
    <source>
        <strain evidence="2">CgM1</strain>
    </source>
</reference>
<gene>
    <name evidence="2" type="ORF">KQX54_005757</name>
</gene>
<comment type="caution">
    <text evidence="2">The sequence shown here is derived from an EMBL/GenBank/DDBJ whole genome shotgun (WGS) entry which is preliminary data.</text>
</comment>
<evidence type="ECO:0000256" key="1">
    <source>
        <dbReference type="SAM" id="MobiDB-lite"/>
    </source>
</evidence>
<keyword evidence="3" id="KW-1185">Reference proteome</keyword>
<evidence type="ECO:0000313" key="2">
    <source>
        <dbReference type="EMBL" id="KAH0553906.1"/>
    </source>
</evidence>
<dbReference type="AlphaFoldDB" id="A0AAV7I5T4"/>
<protein>
    <submittedName>
        <fullName evidence="2">Uncharacterized protein</fullName>
    </submittedName>
</protein>
<evidence type="ECO:0000313" key="3">
    <source>
        <dbReference type="Proteomes" id="UP000826195"/>
    </source>
</evidence>
<name>A0AAV7I5T4_COTGL</name>
<feature type="region of interest" description="Disordered" evidence="1">
    <location>
        <begin position="17"/>
        <end position="83"/>
    </location>
</feature>
<sequence length="137" mass="14879">MKIQRLNAATRQQFTGPLPLTQLGQRPLAPCPISDVTSRRRPRRSRSPRHSHSDSALRSPTDLPTVAGIGKSQGYKSLPKKSSKKVEFVALGVRGVAESCLRGCCSSSTAFAFFVQVKAPGLGEMRRLVLSYSLLLA</sequence>
<accession>A0AAV7I5T4</accession>
<dbReference type="Proteomes" id="UP000826195">
    <property type="component" value="Unassembled WGS sequence"/>
</dbReference>
<proteinExistence type="predicted"/>
<feature type="compositionally biased region" description="Basic residues" evidence="1">
    <location>
        <begin position="39"/>
        <end position="50"/>
    </location>
</feature>